<evidence type="ECO:0000256" key="1">
    <source>
        <dbReference type="SAM" id="MobiDB-lite"/>
    </source>
</evidence>
<dbReference type="Pfam" id="PF08524">
    <property type="entry name" value="rRNA_processing"/>
    <property type="match status" value="1"/>
</dbReference>
<evidence type="ECO:0000313" key="2">
    <source>
        <dbReference type="EMBL" id="KAF5827393.1"/>
    </source>
</evidence>
<dbReference type="Proteomes" id="UP000815325">
    <property type="component" value="Unassembled WGS sequence"/>
</dbReference>
<protein>
    <submittedName>
        <fullName evidence="2">Uncharacterized protein</fullName>
    </submittedName>
</protein>
<keyword evidence="3" id="KW-1185">Reference proteome</keyword>
<evidence type="ECO:0000313" key="3">
    <source>
        <dbReference type="Proteomes" id="UP000815325"/>
    </source>
</evidence>
<sequence>MDGVFRGKHVEALERELFASNSQATQQQQQQQQQPQPHGLGDGLPSTSSLQGPSVGVPSHQGSRPHKHKKDGRQHLRPTSQQMTDDGLHPVSSHQHDGHEQQQQVHQQQQQQQQHESSNQGQGDSAAHIVSARRRQRPPGKQMSKTQRLALENEVRKAQAEKTKQEAQQARAEHQAKVEQSKKVRGKEKQKFFKKTKKGQPVMKYRMDKVLAALQKQHQ</sequence>
<accession>A0ABQ7FYG8</accession>
<feature type="region of interest" description="Disordered" evidence="1">
    <location>
        <begin position="15"/>
        <end position="200"/>
    </location>
</feature>
<comment type="caution">
    <text evidence="2">The sequence shown here is derived from an EMBL/GenBank/DDBJ whole genome shotgun (WGS) entry which is preliminary data.</text>
</comment>
<gene>
    <name evidence="2" type="ORF">DUNSADRAFT_758</name>
</gene>
<feature type="compositionally biased region" description="Low complexity" evidence="1">
    <location>
        <begin position="101"/>
        <end position="122"/>
    </location>
</feature>
<dbReference type="EMBL" id="MU070515">
    <property type="protein sequence ID" value="KAF5827393.1"/>
    <property type="molecule type" value="Genomic_DNA"/>
</dbReference>
<organism evidence="2 3">
    <name type="scientific">Dunaliella salina</name>
    <name type="common">Green alga</name>
    <name type="synonym">Protococcus salinus</name>
    <dbReference type="NCBI Taxonomy" id="3046"/>
    <lineage>
        <taxon>Eukaryota</taxon>
        <taxon>Viridiplantae</taxon>
        <taxon>Chlorophyta</taxon>
        <taxon>core chlorophytes</taxon>
        <taxon>Chlorophyceae</taxon>
        <taxon>CS clade</taxon>
        <taxon>Chlamydomonadales</taxon>
        <taxon>Dunaliellaceae</taxon>
        <taxon>Dunaliella</taxon>
    </lineage>
</organism>
<feature type="compositionally biased region" description="Basic residues" evidence="1">
    <location>
        <begin position="63"/>
        <end position="76"/>
    </location>
</feature>
<feature type="compositionally biased region" description="Basic and acidic residues" evidence="1">
    <location>
        <begin position="151"/>
        <end position="191"/>
    </location>
</feature>
<feature type="compositionally biased region" description="Low complexity" evidence="1">
    <location>
        <begin position="26"/>
        <end position="37"/>
    </location>
</feature>
<proteinExistence type="predicted"/>
<dbReference type="InterPro" id="IPR013730">
    <property type="entry name" value="Fyv7/TAP26"/>
</dbReference>
<name>A0ABQ7FYG8_DUNSA</name>
<reference evidence="2" key="1">
    <citation type="submission" date="2017-08" db="EMBL/GenBank/DDBJ databases">
        <authorList>
            <person name="Polle J.E."/>
            <person name="Barry K."/>
            <person name="Cushman J."/>
            <person name="Schmutz J."/>
            <person name="Tran D."/>
            <person name="Hathwaick L.T."/>
            <person name="Yim W.C."/>
            <person name="Jenkins J."/>
            <person name="Mckie-Krisberg Z.M."/>
            <person name="Prochnik S."/>
            <person name="Lindquist E."/>
            <person name="Dockter R.B."/>
            <person name="Adam C."/>
            <person name="Molina H."/>
            <person name="Bunkerborg J."/>
            <person name="Jin E."/>
            <person name="Buchheim M."/>
            <person name="Magnuson J."/>
        </authorList>
    </citation>
    <scope>NUCLEOTIDE SEQUENCE</scope>
    <source>
        <strain evidence="2">CCAP 19/18</strain>
    </source>
</reference>